<protein>
    <submittedName>
        <fullName evidence="1">Sec14 cytosolic factor</fullName>
    </submittedName>
</protein>
<sequence>VMRPSMPPEMEELLNSALNRVEMLEQELATSKKVLFSR</sequence>
<dbReference type="EMBL" id="LXQA010869354">
    <property type="protein sequence ID" value="MCI74856.1"/>
    <property type="molecule type" value="Genomic_DNA"/>
</dbReference>
<organism evidence="1 2">
    <name type="scientific">Trifolium medium</name>
    <dbReference type="NCBI Taxonomy" id="97028"/>
    <lineage>
        <taxon>Eukaryota</taxon>
        <taxon>Viridiplantae</taxon>
        <taxon>Streptophyta</taxon>
        <taxon>Embryophyta</taxon>
        <taxon>Tracheophyta</taxon>
        <taxon>Spermatophyta</taxon>
        <taxon>Magnoliopsida</taxon>
        <taxon>eudicotyledons</taxon>
        <taxon>Gunneridae</taxon>
        <taxon>Pentapetalae</taxon>
        <taxon>rosids</taxon>
        <taxon>fabids</taxon>
        <taxon>Fabales</taxon>
        <taxon>Fabaceae</taxon>
        <taxon>Papilionoideae</taxon>
        <taxon>50 kb inversion clade</taxon>
        <taxon>NPAAA clade</taxon>
        <taxon>Hologalegina</taxon>
        <taxon>IRL clade</taxon>
        <taxon>Trifolieae</taxon>
        <taxon>Trifolium</taxon>
    </lineage>
</organism>
<name>A0A392UQV4_9FABA</name>
<dbReference type="AlphaFoldDB" id="A0A392UQV4"/>
<accession>A0A392UQV4</accession>
<dbReference type="Proteomes" id="UP000265520">
    <property type="component" value="Unassembled WGS sequence"/>
</dbReference>
<comment type="caution">
    <text evidence="1">The sequence shown here is derived from an EMBL/GenBank/DDBJ whole genome shotgun (WGS) entry which is preliminary data.</text>
</comment>
<proteinExistence type="predicted"/>
<keyword evidence="2" id="KW-1185">Reference proteome</keyword>
<reference evidence="1 2" key="1">
    <citation type="journal article" date="2018" name="Front. Plant Sci.">
        <title>Red Clover (Trifolium pratense) and Zigzag Clover (T. medium) - A Picture of Genomic Similarities and Differences.</title>
        <authorList>
            <person name="Dluhosova J."/>
            <person name="Istvanek J."/>
            <person name="Nedelnik J."/>
            <person name="Repkova J."/>
        </authorList>
    </citation>
    <scope>NUCLEOTIDE SEQUENCE [LARGE SCALE GENOMIC DNA]</scope>
    <source>
        <strain evidence="2">cv. 10/8</strain>
        <tissue evidence="1">Leaf</tissue>
    </source>
</reference>
<feature type="non-terminal residue" evidence="1">
    <location>
        <position position="1"/>
    </location>
</feature>
<evidence type="ECO:0000313" key="2">
    <source>
        <dbReference type="Proteomes" id="UP000265520"/>
    </source>
</evidence>
<evidence type="ECO:0000313" key="1">
    <source>
        <dbReference type="EMBL" id="MCI74856.1"/>
    </source>
</evidence>